<dbReference type="PANTHER" id="PTHR24305:SF108">
    <property type="entry name" value="P450, PUTATIVE (EUROFUNG)-RELATED"/>
    <property type="match status" value="1"/>
</dbReference>
<dbReference type="EMBL" id="JAGTJQ010000001">
    <property type="protein sequence ID" value="KAH7039667.1"/>
    <property type="molecule type" value="Genomic_DNA"/>
</dbReference>
<evidence type="ECO:0000313" key="4">
    <source>
        <dbReference type="EMBL" id="KAH7039667.1"/>
    </source>
</evidence>
<dbReference type="OrthoDB" id="6692864at2759"/>
<dbReference type="PANTHER" id="PTHR24305">
    <property type="entry name" value="CYTOCHROME P450"/>
    <property type="match status" value="1"/>
</dbReference>
<evidence type="ECO:0000256" key="1">
    <source>
        <dbReference type="ARBA" id="ARBA00022617"/>
    </source>
</evidence>
<accession>A0A9P8YGP0</accession>
<evidence type="ECO:0008006" key="6">
    <source>
        <dbReference type="Google" id="ProtNLM"/>
    </source>
</evidence>
<dbReference type="GeneID" id="70191935"/>
<organism evidence="4 5">
    <name type="scientific">Microdochium trichocladiopsis</name>
    <dbReference type="NCBI Taxonomy" id="1682393"/>
    <lineage>
        <taxon>Eukaryota</taxon>
        <taxon>Fungi</taxon>
        <taxon>Dikarya</taxon>
        <taxon>Ascomycota</taxon>
        <taxon>Pezizomycotina</taxon>
        <taxon>Sordariomycetes</taxon>
        <taxon>Xylariomycetidae</taxon>
        <taxon>Xylariales</taxon>
        <taxon>Microdochiaceae</taxon>
        <taxon>Microdochium</taxon>
    </lineage>
</organism>
<proteinExistence type="predicted"/>
<name>A0A9P8YGP0_9PEZI</name>
<dbReference type="GO" id="GO:0005506">
    <property type="term" value="F:iron ion binding"/>
    <property type="evidence" value="ECO:0007669"/>
    <property type="project" value="InterPro"/>
</dbReference>
<gene>
    <name evidence="4" type="ORF">B0I36DRAFT_426310</name>
</gene>
<dbReference type="Proteomes" id="UP000756346">
    <property type="component" value="Unassembled WGS sequence"/>
</dbReference>
<protein>
    <recommendedName>
        <fullName evidence="6">Cytochrome P450</fullName>
    </recommendedName>
</protein>
<keyword evidence="1" id="KW-0349">Heme</keyword>
<dbReference type="GO" id="GO:0004497">
    <property type="term" value="F:monooxygenase activity"/>
    <property type="evidence" value="ECO:0007669"/>
    <property type="project" value="InterPro"/>
</dbReference>
<dbReference type="Gene3D" id="1.10.630.10">
    <property type="entry name" value="Cytochrome P450"/>
    <property type="match status" value="1"/>
</dbReference>
<sequence>MAGLLSWALQLVATASLSFFASLFTSTLLYRTFFHPLRRFIGPSGAKYTQFWLAAQYGEYVRVRPNMLSISDPDMVESIHGTHTTFEKDEWYDIGISMAEHAHRWGHGWDKAVAPKPLRAYDSRLLKYSDILVEQLSHRSGEVVNLTEWTKWWSFDSMGTRNISQTGDPAFGRPFDTLEKAQSHSYLDTVHMTGLVAGVLGSLPRLLHMSVALVSLPLTPIRPAGRLRAPVRRGAQAEEGAFRTR</sequence>
<keyword evidence="2" id="KW-0479">Metal-binding</keyword>
<keyword evidence="3" id="KW-0408">Iron</keyword>
<evidence type="ECO:0000256" key="3">
    <source>
        <dbReference type="ARBA" id="ARBA00023004"/>
    </source>
</evidence>
<dbReference type="GO" id="GO:0020037">
    <property type="term" value="F:heme binding"/>
    <property type="evidence" value="ECO:0007669"/>
    <property type="project" value="InterPro"/>
</dbReference>
<dbReference type="InterPro" id="IPR036396">
    <property type="entry name" value="Cyt_P450_sf"/>
</dbReference>
<dbReference type="RefSeq" id="XP_046017722.1">
    <property type="nucleotide sequence ID" value="XM_046162389.1"/>
</dbReference>
<keyword evidence="5" id="KW-1185">Reference proteome</keyword>
<evidence type="ECO:0000313" key="5">
    <source>
        <dbReference type="Proteomes" id="UP000756346"/>
    </source>
</evidence>
<evidence type="ECO:0000256" key="2">
    <source>
        <dbReference type="ARBA" id="ARBA00022723"/>
    </source>
</evidence>
<dbReference type="SUPFAM" id="SSF48264">
    <property type="entry name" value="Cytochrome P450"/>
    <property type="match status" value="1"/>
</dbReference>
<dbReference type="AlphaFoldDB" id="A0A9P8YGP0"/>
<comment type="caution">
    <text evidence="4">The sequence shown here is derived from an EMBL/GenBank/DDBJ whole genome shotgun (WGS) entry which is preliminary data.</text>
</comment>
<dbReference type="InterPro" id="IPR050121">
    <property type="entry name" value="Cytochrome_P450_monoxygenase"/>
</dbReference>
<reference evidence="4" key="1">
    <citation type="journal article" date="2021" name="Nat. Commun.">
        <title>Genetic determinants of endophytism in the Arabidopsis root mycobiome.</title>
        <authorList>
            <person name="Mesny F."/>
            <person name="Miyauchi S."/>
            <person name="Thiergart T."/>
            <person name="Pickel B."/>
            <person name="Atanasova L."/>
            <person name="Karlsson M."/>
            <person name="Huettel B."/>
            <person name="Barry K.W."/>
            <person name="Haridas S."/>
            <person name="Chen C."/>
            <person name="Bauer D."/>
            <person name="Andreopoulos W."/>
            <person name="Pangilinan J."/>
            <person name="LaButti K."/>
            <person name="Riley R."/>
            <person name="Lipzen A."/>
            <person name="Clum A."/>
            <person name="Drula E."/>
            <person name="Henrissat B."/>
            <person name="Kohler A."/>
            <person name="Grigoriev I.V."/>
            <person name="Martin F.M."/>
            <person name="Hacquard S."/>
        </authorList>
    </citation>
    <scope>NUCLEOTIDE SEQUENCE</scope>
    <source>
        <strain evidence="4">MPI-CAGE-CH-0230</strain>
    </source>
</reference>
<dbReference type="GO" id="GO:0016705">
    <property type="term" value="F:oxidoreductase activity, acting on paired donors, with incorporation or reduction of molecular oxygen"/>
    <property type="evidence" value="ECO:0007669"/>
    <property type="project" value="InterPro"/>
</dbReference>